<dbReference type="Proteomes" id="UP000198518">
    <property type="component" value="Unassembled WGS sequence"/>
</dbReference>
<dbReference type="AlphaFoldDB" id="A0A1I0Q1L4"/>
<name>A0A1I0Q1L4_9EURY</name>
<dbReference type="STRING" id="355548.SAMN04487945_2155"/>
<dbReference type="EMBL" id="FOJA01000001">
    <property type="protein sequence ID" value="SEW20425.1"/>
    <property type="molecule type" value="Genomic_DNA"/>
</dbReference>
<organism evidence="1 2">
    <name type="scientific">Halobacterium jilantaiense</name>
    <dbReference type="NCBI Taxonomy" id="355548"/>
    <lineage>
        <taxon>Archaea</taxon>
        <taxon>Methanobacteriati</taxon>
        <taxon>Methanobacteriota</taxon>
        <taxon>Stenosarchaea group</taxon>
        <taxon>Halobacteria</taxon>
        <taxon>Halobacteriales</taxon>
        <taxon>Halobacteriaceae</taxon>
        <taxon>Halobacterium</taxon>
    </lineage>
</organism>
<protein>
    <submittedName>
        <fullName evidence="1">Uncharacterized protein</fullName>
    </submittedName>
</protein>
<keyword evidence="2" id="KW-1185">Reference proteome</keyword>
<accession>A0A1I0Q1L4</accession>
<sequence>MIDAVEEHREDLADLTDTDLPAAGLAEALLELSEQEAEA</sequence>
<gene>
    <name evidence="1" type="ORF">SAMN04487945_2155</name>
</gene>
<proteinExistence type="predicted"/>
<evidence type="ECO:0000313" key="2">
    <source>
        <dbReference type="Proteomes" id="UP000198518"/>
    </source>
</evidence>
<evidence type="ECO:0000313" key="1">
    <source>
        <dbReference type="EMBL" id="SEW20425.1"/>
    </source>
</evidence>
<reference evidence="1 2" key="1">
    <citation type="submission" date="2016-10" db="EMBL/GenBank/DDBJ databases">
        <authorList>
            <person name="de Groot N.N."/>
        </authorList>
    </citation>
    <scope>NUCLEOTIDE SEQUENCE [LARGE SCALE GENOMIC DNA]</scope>
    <source>
        <strain evidence="1 2">CGMCC 1.5337</strain>
    </source>
</reference>